<feature type="domain" description="HTH araC/xylS-type" evidence="4">
    <location>
        <begin position="147"/>
        <end position="244"/>
    </location>
</feature>
<dbReference type="PANTHER" id="PTHR43280">
    <property type="entry name" value="ARAC-FAMILY TRANSCRIPTIONAL REGULATOR"/>
    <property type="match status" value="1"/>
</dbReference>
<accession>A0A9D1E818</accession>
<keyword evidence="1" id="KW-0805">Transcription regulation</keyword>
<evidence type="ECO:0000313" key="5">
    <source>
        <dbReference type="EMBL" id="HIR69794.1"/>
    </source>
</evidence>
<dbReference type="PROSITE" id="PS01124">
    <property type="entry name" value="HTH_ARAC_FAMILY_2"/>
    <property type="match status" value="1"/>
</dbReference>
<keyword evidence="2" id="KW-0238">DNA-binding</keyword>
<dbReference type="Pfam" id="PF12833">
    <property type="entry name" value="HTH_18"/>
    <property type="match status" value="1"/>
</dbReference>
<dbReference type="GO" id="GO:0003700">
    <property type="term" value="F:DNA-binding transcription factor activity"/>
    <property type="evidence" value="ECO:0007669"/>
    <property type="project" value="InterPro"/>
</dbReference>
<keyword evidence="3" id="KW-0804">Transcription</keyword>
<reference evidence="5" key="2">
    <citation type="journal article" date="2021" name="PeerJ">
        <title>Extensive microbial diversity within the chicken gut microbiome revealed by metagenomics and culture.</title>
        <authorList>
            <person name="Gilroy R."/>
            <person name="Ravi A."/>
            <person name="Getino M."/>
            <person name="Pursley I."/>
            <person name="Horton D.L."/>
            <person name="Alikhan N.F."/>
            <person name="Baker D."/>
            <person name="Gharbi K."/>
            <person name="Hall N."/>
            <person name="Watson M."/>
            <person name="Adriaenssens E.M."/>
            <person name="Foster-Nyarko E."/>
            <person name="Jarju S."/>
            <person name="Secka A."/>
            <person name="Antonio M."/>
            <person name="Oren A."/>
            <person name="Chaudhuri R.R."/>
            <person name="La Ragione R."/>
            <person name="Hildebrand F."/>
            <person name="Pallen M.J."/>
        </authorList>
    </citation>
    <scope>NUCLEOTIDE SEQUENCE</scope>
    <source>
        <strain evidence="5">ChiSjej5B23-6657</strain>
    </source>
</reference>
<dbReference type="SUPFAM" id="SSF46689">
    <property type="entry name" value="Homeodomain-like"/>
    <property type="match status" value="2"/>
</dbReference>
<name>A0A9D1E818_9FIRM</name>
<dbReference type="InterPro" id="IPR009057">
    <property type="entry name" value="Homeodomain-like_sf"/>
</dbReference>
<evidence type="ECO:0000256" key="3">
    <source>
        <dbReference type="ARBA" id="ARBA00023163"/>
    </source>
</evidence>
<dbReference type="EMBL" id="DVHM01000010">
    <property type="protein sequence ID" value="HIR69794.1"/>
    <property type="molecule type" value="Genomic_DNA"/>
</dbReference>
<dbReference type="PANTHER" id="PTHR43280:SF2">
    <property type="entry name" value="HTH-TYPE TRANSCRIPTIONAL REGULATOR EXSA"/>
    <property type="match status" value="1"/>
</dbReference>
<evidence type="ECO:0000256" key="2">
    <source>
        <dbReference type="ARBA" id="ARBA00023125"/>
    </source>
</evidence>
<protein>
    <submittedName>
        <fullName evidence="5">Helix-turn-helix transcriptional regulator</fullName>
    </submittedName>
</protein>
<dbReference type="GO" id="GO:0043565">
    <property type="term" value="F:sequence-specific DNA binding"/>
    <property type="evidence" value="ECO:0007669"/>
    <property type="project" value="InterPro"/>
</dbReference>
<sequence>MEERELKKHIQEKKMNFLSDRDATASYHKEQKWLKLLAQGRMEELEYPENSFGPENLYTDAVLTYRGDHKQMEYNLVACITLACRAVITAGVDPFEAYRISDIYLQQLSECTELKDMMWVAGTVMGEFNELAKAANPENREASIDVENAKTYICRHLQEKLTMQEVCRAVGVSSGYLSKKFRESGTTFREYVMEERLKRSANLLAQTEEPVSVISDYFSFASPSYFSSCFHRQYQMTPLEYRKRHKFQCN</sequence>
<evidence type="ECO:0000256" key="1">
    <source>
        <dbReference type="ARBA" id="ARBA00023015"/>
    </source>
</evidence>
<reference evidence="5" key="1">
    <citation type="submission" date="2020-10" db="EMBL/GenBank/DDBJ databases">
        <authorList>
            <person name="Gilroy R."/>
        </authorList>
    </citation>
    <scope>NUCLEOTIDE SEQUENCE</scope>
    <source>
        <strain evidence="5">ChiSjej5B23-6657</strain>
    </source>
</reference>
<gene>
    <name evidence="5" type="ORF">IAA55_00755</name>
</gene>
<dbReference type="SMART" id="SM00342">
    <property type="entry name" value="HTH_ARAC"/>
    <property type="match status" value="1"/>
</dbReference>
<dbReference type="InterPro" id="IPR018060">
    <property type="entry name" value="HTH_AraC"/>
</dbReference>
<dbReference type="Proteomes" id="UP000823912">
    <property type="component" value="Unassembled WGS sequence"/>
</dbReference>
<evidence type="ECO:0000313" key="6">
    <source>
        <dbReference type="Proteomes" id="UP000823912"/>
    </source>
</evidence>
<proteinExistence type="predicted"/>
<comment type="caution">
    <text evidence="5">The sequence shown here is derived from an EMBL/GenBank/DDBJ whole genome shotgun (WGS) entry which is preliminary data.</text>
</comment>
<organism evidence="5 6">
    <name type="scientific">Candidatus Pullilachnospira gallistercoris</name>
    <dbReference type="NCBI Taxonomy" id="2840911"/>
    <lineage>
        <taxon>Bacteria</taxon>
        <taxon>Bacillati</taxon>
        <taxon>Bacillota</taxon>
        <taxon>Clostridia</taxon>
        <taxon>Lachnospirales</taxon>
        <taxon>Lachnospiraceae</taxon>
        <taxon>Lachnospiraceae incertae sedis</taxon>
        <taxon>Candidatus Pullilachnospira</taxon>
    </lineage>
</organism>
<dbReference type="AlphaFoldDB" id="A0A9D1E818"/>
<evidence type="ECO:0000259" key="4">
    <source>
        <dbReference type="PROSITE" id="PS01124"/>
    </source>
</evidence>
<dbReference type="Gene3D" id="1.10.10.60">
    <property type="entry name" value="Homeodomain-like"/>
    <property type="match status" value="2"/>
</dbReference>